<dbReference type="SUPFAM" id="SSF48452">
    <property type="entry name" value="TPR-like"/>
    <property type="match status" value="1"/>
</dbReference>
<dbReference type="PRINTS" id="PR00038">
    <property type="entry name" value="HTHLUXR"/>
</dbReference>
<comment type="caution">
    <text evidence="5">The sequence shown here is derived from an EMBL/GenBank/DDBJ whole genome shotgun (WGS) entry which is preliminary data.</text>
</comment>
<protein>
    <submittedName>
        <fullName evidence="5">ATP-dependent transcriptional regulator, MalT-like, LuxR family</fullName>
    </submittedName>
</protein>
<dbReference type="Proteomes" id="UP000004508">
    <property type="component" value="Unassembled WGS sequence"/>
</dbReference>
<dbReference type="GO" id="GO:0006355">
    <property type="term" value="P:regulation of DNA-templated transcription"/>
    <property type="evidence" value="ECO:0007669"/>
    <property type="project" value="InterPro"/>
</dbReference>
<dbReference type="InterPro" id="IPR059106">
    <property type="entry name" value="WHD_MalT"/>
</dbReference>
<dbReference type="Pfam" id="PF17874">
    <property type="entry name" value="TPR_MalT"/>
    <property type="match status" value="1"/>
</dbReference>
<evidence type="ECO:0000256" key="3">
    <source>
        <dbReference type="ARBA" id="ARBA00023163"/>
    </source>
</evidence>
<dbReference type="GO" id="GO:0003677">
    <property type="term" value="F:DNA binding"/>
    <property type="evidence" value="ECO:0007669"/>
    <property type="project" value="UniProtKB-KW"/>
</dbReference>
<evidence type="ECO:0000313" key="5">
    <source>
        <dbReference type="EMBL" id="EFH82252.1"/>
    </source>
</evidence>
<dbReference type="Gene3D" id="3.40.50.300">
    <property type="entry name" value="P-loop containing nucleotide triphosphate hydrolases"/>
    <property type="match status" value="1"/>
</dbReference>
<dbReference type="InterPro" id="IPR000792">
    <property type="entry name" value="Tscrpt_reg_LuxR_C"/>
</dbReference>
<dbReference type="SUPFAM" id="SSF46894">
    <property type="entry name" value="C-terminal effector domain of the bipartite response regulators"/>
    <property type="match status" value="1"/>
</dbReference>
<dbReference type="Pfam" id="PF25873">
    <property type="entry name" value="WHD_MalT"/>
    <property type="match status" value="1"/>
</dbReference>
<proteinExistence type="predicted"/>
<dbReference type="InterPro" id="IPR011990">
    <property type="entry name" value="TPR-like_helical_dom_sf"/>
</dbReference>
<dbReference type="Pfam" id="PF00196">
    <property type="entry name" value="GerE"/>
    <property type="match status" value="1"/>
</dbReference>
<dbReference type="SMART" id="SM00421">
    <property type="entry name" value="HTH_LUXR"/>
    <property type="match status" value="1"/>
</dbReference>
<sequence>MSYPAELLRTKLSLPRLRSNLVPREPLWVQLDHVLDHTLTLISAPAGFGKTTLARSWIASRNTDQERFLTAWLSLDTGDNDPVRFWRYIIVACQSLDADIGGMALAQLVSMQPFAPEASTQLAFEALLTNLLNELQNLSQVAVLIIEDYHLITSRSIHEAMTFFLDHLPRDIHVILLTRIDPPLPLARWRAHGELLELQADDLCFSQEETDAFLRLSLAFPLDEEMAKRLHQRTEGWSAGLSIIASTMRTHRASQEREYFLETLTGSYRPLVDYLVSDVLQAQSEAVQAFLLQTSGLSRLTSSLCDAVTERSDSEELLLALERANLFLEPLDASGQWYRYHALFAEAMQHEARLRFGPKETQACLIRASTWYEQRGYLHEAVETALLAEDYARVARQLNQEHENLYRLMLTEFYTLRRWLEQLPLPIFQQYPALCLFYALIIFFEMDGRVVRDPERYKMSNELLLMAELRWQVENDTAHSGQIDAFRSLMSIWQSEYHQANTFARRALACLADDDVAWRGVSLSIVATWERLFGSLSEAHCLMREALRLSQVAGNAYGMRPILLELCEVYMLQGSLNLASKGYYQVLGEAGIDFHDRGLALFGLACLSYERNQLDDALNQAQEALDIGQKLGDDELRLRSLFVLARIYFALNNISQARQLLYGTTGNVHILATPLLARETFFWRAWLAFMVGEYSEVEQWMQSRSIEDESLPCPLRLREDLLATRLLIERGDEGAVKLLEYCQEQAQRHEYTAASREIQVLCSLAYFKQNDLAMAGQMLQTVVAQAQPESYRRLFLDQGKLMADCIRAVLPGGDMGNNERYVRELLAVFEGGRVSQPSSSLSYPSEALSVQEQRVLRLFVAGLSKPEIANELIISVNTVKTHLSRIYRKLNVTSRAEAREAVRRLRLV</sequence>
<dbReference type="RefSeq" id="WP_007920218.1">
    <property type="nucleotide sequence ID" value="NZ_ADVG01000004.1"/>
</dbReference>
<dbReference type="PANTHER" id="PTHR44688">
    <property type="entry name" value="DNA-BINDING TRANSCRIPTIONAL ACTIVATOR DEVR_DOSR"/>
    <property type="match status" value="1"/>
</dbReference>
<evidence type="ECO:0000259" key="4">
    <source>
        <dbReference type="PROSITE" id="PS50043"/>
    </source>
</evidence>
<reference evidence="5 6" key="1">
    <citation type="journal article" date="2011" name="Stand. Genomic Sci.">
        <title>Non-contiguous finished genome sequence and contextual data of the filamentous soil bacterium Ktedonobacter racemifer type strain (SOSP1-21).</title>
        <authorList>
            <person name="Chang Y.J."/>
            <person name="Land M."/>
            <person name="Hauser L."/>
            <person name="Chertkov O."/>
            <person name="Del Rio T.G."/>
            <person name="Nolan M."/>
            <person name="Copeland A."/>
            <person name="Tice H."/>
            <person name="Cheng J.F."/>
            <person name="Lucas S."/>
            <person name="Han C."/>
            <person name="Goodwin L."/>
            <person name="Pitluck S."/>
            <person name="Ivanova N."/>
            <person name="Ovchinikova G."/>
            <person name="Pati A."/>
            <person name="Chen A."/>
            <person name="Palaniappan K."/>
            <person name="Mavromatis K."/>
            <person name="Liolios K."/>
            <person name="Brettin T."/>
            <person name="Fiebig A."/>
            <person name="Rohde M."/>
            <person name="Abt B."/>
            <person name="Goker M."/>
            <person name="Detter J.C."/>
            <person name="Woyke T."/>
            <person name="Bristow J."/>
            <person name="Eisen J.A."/>
            <person name="Markowitz V."/>
            <person name="Hugenholtz P."/>
            <person name="Kyrpides N.C."/>
            <person name="Klenk H.P."/>
            <person name="Lapidus A."/>
        </authorList>
    </citation>
    <scope>NUCLEOTIDE SEQUENCE [LARGE SCALE GENOMIC DNA]</scope>
    <source>
        <strain evidence="6">DSM 44963</strain>
    </source>
</reference>
<dbReference type="Gene3D" id="1.10.10.10">
    <property type="entry name" value="Winged helix-like DNA-binding domain superfamily/Winged helix DNA-binding domain"/>
    <property type="match status" value="1"/>
</dbReference>
<dbReference type="PANTHER" id="PTHR44688:SF16">
    <property type="entry name" value="DNA-BINDING TRANSCRIPTIONAL ACTIVATOR DEVR_DOSR"/>
    <property type="match status" value="1"/>
</dbReference>
<accession>D6U0B2</accession>
<keyword evidence="1" id="KW-0805">Transcription regulation</keyword>
<dbReference type="STRING" id="485913.Krac_3043"/>
<gene>
    <name evidence="5" type="ORF">Krac_3043</name>
</gene>
<dbReference type="InterPro" id="IPR036388">
    <property type="entry name" value="WH-like_DNA-bd_sf"/>
</dbReference>
<organism evidence="5 6">
    <name type="scientific">Ktedonobacter racemifer DSM 44963</name>
    <dbReference type="NCBI Taxonomy" id="485913"/>
    <lineage>
        <taxon>Bacteria</taxon>
        <taxon>Bacillati</taxon>
        <taxon>Chloroflexota</taxon>
        <taxon>Ktedonobacteria</taxon>
        <taxon>Ktedonobacterales</taxon>
        <taxon>Ktedonobacteraceae</taxon>
        <taxon>Ktedonobacter</taxon>
    </lineage>
</organism>
<evidence type="ECO:0000256" key="2">
    <source>
        <dbReference type="ARBA" id="ARBA00023125"/>
    </source>
</evidence>
<dbReference type="CDD" id="cd06170">
    <property type="entry name" value="LuxR_C_like"/>
    <property type="match status" value="1"/>
</dbReference>
<dbReference type="EMBL" id="ADVG01000004">
    <property type="protein sequence ID" value="EFH82252.1"/>
    <property type="molecule type" value="Genomic_DNA"/>
</dbReference>
<dbReference type="PROSITE" id="PS50043">
    <property type="entry name" value="HTH_LUXR_2"/>
    <property type="match status" value="1"/>
</dbReference>
<dbReference type="eggNOG" id="COG2909">
    <property type="taxonomic scope" value="Bacteria"/>
</dbReference>
<name>D6U0B2_KTERA</name>
<dbReference type="InterPro" id="IPR041617">
    <property type="entry name" value="TPR_MalT"/>
</dbReference>
<dbReference type="InterPro" id="IPR016032">
    <property type="entry name" value="Sig_transdc_resp-reg_C-effctor"/>
</dbReference>
<dbReference type="InParanoid" id="D6U0B2"/>
<evidence type="ECO:0000256" key="1">
    <source>
        <dbReference type="ARBA" id="ARBA00023015"/>
    </source>
</evidence>
<dbReference type="SUPFAM" id="SSF52540">
    <property type="entry name" value="P-loop containing nucleoside triphosphate hydrolases"/>
    <property type="match status" value="1"/>
</dbReference>
<evidence type="ECO:0000313" key="6">
    <source>
        <dbReference type="Proteomes" id="UP000004508"/>
    </source>
</evidence>
<keyword evidence="3" id="KW-0804">Transcription</keyword>
<dbReference type="OrthoDB" id="9807565at2"/>
<keyword evidence="6" id="KW-1185">Reference proteome</keyword>
<feature type="domain" description="HTH luxR-type" evidence="4">
    <location>
        <begin position="841"/>
        <end position="906"/>
    </location>
</feature>
<keyword evidence="2" id="KW-0238">DNA-binding</keyword>
<dbReference type="AlphaFoldDB" id="D6U0B2"/>
<dbReference type="Gene3D" id="1.25.40.10">
    <property type="entry name" value="Tetratricopeptide repeat domain"/>
    <property type="match status" value="1"/>
</dbReference>
<dbReference type="InterPro" id="IPR027417">
    <property type="entry name" value="P-loop_NTPase"/>
</dbReference>